<dbReference type="EMBL" id="ML119125">
    <property type="protein sequence ID" value="RPB13030.1"/>
    <property type="molecule type" value="Genomic_DNA"/>
</dbReference>
<keyword evidence="1" id="KW-0472">Membrane</keyword>
<feature type="transmembrane region" description="Helical" evidence="1">
    <location>
        <begin position="39"/>
        <end position="60"/>
    </location>
</feature>
<evidence type="ECO:0000256" key="1">
    <source>
        <dbReference type="SAM" id="Phobius"/>
    </source>
</evidence>
<sequence length="65" mass="7004">MILYQVCGVVSVVEWRKGLGCVLSSVGNDRGYNSSWSRVISLIGPVLAGLLCSLSISFLLNDDSR</sequence>
<keyword evidence="1" id="KW-1133">Transmembrane helix</keyword>
<dbReference type="Proteomes" id="UP000277580">
    <property type="component" value="Unassembled WGS sequence"/>
</dbReference>
<evidence type="ECO:0000313" key="2">
    <source>
        <dbReference type="EMBL" id="RPB13030.1"/>
    </source>
</evidence>
<keyword evidence="3" id="KW-1185">Reference proteome</keyword>
<organism evidence="2 3">
    <name type="scientific">Morchella conica CCBAS932</name>
    <dbReference type="NCBI Taxonomy" id="1392247"/>
    <lineage>
        <taxon>Eukaryota</taxon>
        <taxon>Fungi</taxon>
        <taxon>Dikarya</taxon>
        <taxon>Ascomycota</taxon>
        <taxon>Pezizomycotina</taxon>
        <taxon>Pezizomycetes</taxon>
        <taxon>Pezizales</taxon>
        <taxon>Morchellaceae</taxon>
        <taxon>Morchella</taxon>
    </lineage>
</organism>
<dbReference type="AlphaFoldDB" id="A0A3N4KR92"/>
<accession>A0A3N4KR92</accession>
<protein>
    <submittedName>
        <fullName evidence="2">Uncharacterized protein</fullName>
    </submittedName>
</protein>
<evidence type="ECO:0000313" key="3">
    <source>
        <dbReference type="Proteomes" id="UP000277580"/>
    </source>
</evidence>
<gene>
    <name evidence="2" type="ORF">P167DRAFT_141360</name>
</gene>
<reference evidence="2 3" key="1">
    <citation type="journal article" date="2018" name="Nat. Ecol. Evol.">
        <title>Pezizomycetes genomes reveal the molecular basis of ectomycorrhizal truffle lifestyle.</title>
        <authorList>
            <person name="Murat C."/>
            <person name="Payen T."/>
            <person name="Noel B."/>
            <person name="Kuo A."/>
            <person name="Morin E."/>
            <person name="Chen J."/>
            <person name="Kohler A."/>
            <person name="Krizsan K."/>
            <person name="Balestrini R."/>
            <person name="Da Silva C."/>
            <person name="Montanini B."/>
            <person name="Hainaut M."/>
            <person name="Levati E."/>
            <person name="Barry K.W."/>
            <person name="Belfiori B."/>
            <person name="Cichocki N."/>
            <person name="Clum A."/>
            <person name="Dockter R.B."/>
            <person name="Fauchery L."/>
            <person name="Guy J."/>
            <person name="Iotti M."/>
            <person name="Le Tacon F."/>
            <person name="Lindquist E.A."/>
            <person name="Lipzen A."/>
            <person name="Malagnac F."/>
            <person name="Mello A."/>
            <person name="Molinier V."/>
            <person name="Miyauchi S."/>
            <person name="Poulain J."/>
            <person name="Riccioni C."/>
            <person name="Rubini A."/>
            <person name="Sitrit Y."/>
            <person name="Splivallo R."/>
            <person name="Traeger S."/>
            <person name="Wang M."/>
            <person name="Zifcakova L."/>
            <person name="Wipf D."/>
            <person name="Zambonelli A."/>
            <person name="Paolocci F."/>
            <person name="Nowrousian M."/>
            <person name="Ottonello S."/>
            <person name="Baldrian P."/>
            <person name="Spatafora J.W."/>
            <person name="Henrissat B."/>
            <person name="Nagy L.G."/>
            <person name="Aury J.M."/>
            <person name="Wincker P."/>
            <person name="Grigoriev I.V."/>
            <person name="Bonfante P."/>
            <person name="Martin F.M."/>
        </authorList>
    </citation>
    <scope>NUCLEOTIDE SEQUENCE [LARGE SCALE GENOMIC DNA]</scope>
    <source>
        <strain evidence="2 3">CCBAS932</strain>
    </source>
</reference>
<dbReference type="InParanoid" id="A0A3N4KR92"/>
<keyword evidence="1" id="KW-0812">Transmembrane</keyword>
<name>A0A3N4KR92_9PEZI</name>
<proteinExistence type="predicted"/>